<evidence type="ECO:0000313" key="11">
    <source>
        <dbReference type="EMBL" id="CAF3677935.1"/>
    </source>
</evidence>
<feature type="transmembrane region" description="Helical" evidence="6">
    <location>
        <begin position="21"/>
        <end position="46"/>
    </location>
</feature>
<dbReference type="Proteomes" id="UP000663845">
    <property type="component" value="Unassembled WGS sequence"/>
</dbReference>
<dbReference type="EMBL" id="CAJOBB010000431">
    <property type="protein sequence ID" value="CAF3677935.1"/>
    <property type="molecule type" value="Genomic_DNA"/>
</dbReference>
<feature type="transmembrane region" description="Helical" evidence="6">
    <location>
        <begin position="58"/>
        <end position="74"/>
    </location>
</feature>
<evidence type="ECO:0000256" key="5">
    <source>
        <dbReference type="ARBA" id="ARBA00023136"/>
    </source>
</evidence>
<evidence type="ECO:0000313" key="8">
    <source>
        <dbReference type="EMBL" id="CAF1261854.1"/>
    </source>
</evidence>
<proteinExistence type="predicted"/>
<gene>
    <name evidence="7" type="ORF">IZO911_LOCUS23882</name>
    <name evidence="8" type="ORF">JYZ213_LOCUS30200</name>
    <name evidence="11" type="ORF">KXQ929_LOCUS9459</name>
    <name evidence="10" type="ORF">OKA104_LOCUS6144</name>
    <name evidence="12" type="ORF">OXD698_LOCUS19407</name>
    <name evidence="9" type="ORF">VCS650_LOCUS42628</name>
</gene>
<keyword evidence="4 6" id="KW-1133">Transmembrane helix</keyword>
<dbReference type="Proteomes" id="UP000663844">
    <property type="component" value="Unassembled WGS sequence"/>
</dbReference>
<dbReference type="PANTHER" id="PTHR30509:SF9">
    <property type="entry name" value="MULTIDRUG RESISTANCE PROTEIN MDTO"/>
    <property type="match status" value="1"/>
</dbReference>
<dbReference type="EMBL" id="CAJOAY010000223">
    <property type="protein sequence ID" value="CAF3591660.1"/>
    <property type="molecule type" value="Genomic_DNA"/>
</dbReference>
<dbReference type="Proteomes" id="UP000663891">
    <property type="component" value="Unassembled WGS sequence"/>
</dbReference>
<evidence type="ECO:0000313" key="7">
    <source>
        <dbReference type="EMBL" id="CAF1116276.1"/>
    </source>
</evidence>
<keyword evidence="2" id="KW-1003">Cell membrane</keyword>
<dbReference type="Proteomes" id="UP000663868">
    <property type="component" value="Unassembled WGS sequence"/>
</dbReference>
<feature type="transmembrane region" description="Helical" evidence="6">
    <location>
        <begin position="578"/>
        <end position="595"/>
    </location>
</feature>
<accession>A0A815AUT9</accession>
<dbReference type="InterPro" id="IPR020966">
    <property type="entry name" value="ALMT"/>
</dbReference>
<dbReference type="EMBL" id="CAJNON010002366">
    <property type="protein sequence ID" value="CAF1508317.1"/>
    <property type="molecule type" value="Genomic_DNA"/>
</dbReference>
<keyword evidence="3 6" id="KW-0812">Transmembrane</keyword>
<comment type="caution">
    <text evidence="8">The sequence shown here is derived from an EMBL/GenBank/DDBJ whole genome shotgun (WGS) entry which is preliminary data.</text>
</comment>
<evidence type="ECO:0000313" key="13">
    <source>
        <dbReference type="Proteomes" id="UP000663845"/>
    </source>
</evidence>
<dbReference type="GO" id="GO:0015743">
    <property type="term" value="P:malate transport"/>
    <property type="evidence" value="ECO:0007669"/>
    <property type="project" value="InterPro"/>
</dbReference>
<feature type="transmembrane region" description="Helical" evidence="6">
    <location>
        <begin position="105"/>
        <end position="122"/>
    </location>
</feature>
<evidence type="ECO:0000256" key="6">
    <source>
        <dbReference type="SAM" id="Phobius"/>
    </source>
</evidence>
<evidence type="ECO:0000256" key="4">
    <source>
        <dbReference type="ARBA" id="ARBA00022989"/>
    </source>
</evidence>
<evidence type="ECO:0000313" key="9">
    <source>
        <dbReference type="EMBL" id="CAF1508317.1"/>
    </source>
</evidence>
<dbReference type="PANTHER" id="PTHR30509">
    <property type="entry name" value="P-HYDROXYBENZOIC ACID EFFLUX PUMP SUBUNIT-RELATED"/>
    <property type="match status" value="1"/>
</dbReference>
<comment type="subcellular location">
    <subcellularLocation>
        <location evidence="1">Cell membrane</location>
        <topology evidence="1">Multi-pass membrane protein</topology>
    </subcellularLocation>
</comment>
<dbReference type="Proteomes" id="UP000663860">
    <property type="component" value="Unassembled WGS sequence"/>
</dbReference>
<dbReference type="EMBL" id="CAJOAZ010001484">
    <property type="protein sequence ID" value="CAF3820408.1"/>
    <property type="molecule type" value="Genomic_DNA"/>
</dbReference>
<keyword evidence="5 6" id="KW-0472">Membrane</keyword>
<evidence type="ECO:0000256" key="2">
    <source>
        <dbReference type="ARBA" id="ARBA00022475"/>
    </source>
</evidence>
<dbReference type="Pfam" id="PF11744">
    <property type="entry name" value="ALMT"/>
    <property type="match status" value="1"/>
</dbReference>
<sequence>MSTPSPKKHNHRRTRFTCWHPLLPAFSARLIIALRTLLGIACVAAFTLSPVTSNTLKGQLLLGVSFIVCIKSTLGATIQSAIRLFLGGLIAAVYCLFVVNVFTPHAFIGIGATNILVLLIVYTDLPVTVRRFSIVPTCIVLLQWFTKPNINTFFVLQIWASLTIGSSLAVVVTCIPLPVVPTAYRELTMRMRFIARQARREITAIVSLISDYHDTHLNEHYGHKHHKKMSLTDDDNGIEIPANTYRDDDINNFSTSFEDLRDDHLLKSDIQDLNSLVNDELKHMQRALGEISYEPYFIMLKFLNFMRKFLRHIPYIKKFINTTSTLQTRLSVWSTSLASIQRTINGILMLDHHHHAFVGQRHLINAICRLLDSTFDFLDSTLPYTTASTSYFNTAQIISCRTRVEESLEDFFETYTQVRESPQHSSMSNTDAIVLNTSLLLILRLVHATITAAETSETPGAHLDTLPNTPVNPPKPKKPFNWKQPFLDLAAYIGIRPSFGKVVRSVKTCLSVLISAIVVFTFRDRLQAYGWVYWAPMTTALVSDSSEGSTLRLSFHRLMAVLLGSTYAYVVILVTQNHIAVGACICIFVGLMGYLKTDPRKEYFASVCAQSASIITFLSNNRQGQMSASNKAVLARTSLTFLGIFIHVFISNLFLPITARAIIKKKVSIMINNVSASLKASTDDFFTFIGPTMTDQQKSSNKSSFNLVKTLGETERIADSFSTLLEEALNEPNFWKRPFIQMKNRYEEIAKSLRRISVDIRFVHRCTTILKAESKLHFAQEAKWQIRRASVAAISNSTDTRQGRSWTIRELRNEQQLQDDLDIPLTIFMSYSPHSTPKFPQKALISNNSSASLRLAHTILYQPLLDHIRTLENHIQRVLSLTAELILKKTTVDVGSYELQQLCREDSDEQETRLLKNQRPINREPSLFIVPKFESLPLVKNHYRCFSCFDNIEEDHVPLPSLRNAVDLMLASLVQFLYANDRFIRTEFVSNQSIGDVLAFHTLSYAIKDMVEATTNLAKNARRLKHIDTRTLIREEREERIPLQEDV</sequence>
<evidence type="ECO:0000256" key="1">
    <source>
        <dbReference type="ARBA" id="ARBA00004651"/>
    </source>
</evidence>
<dbReference type="Proteomes" id="UP000663881">
    <property type="component" value="Unassembled WGS sequence"/>
</dbReference>
<dbReference type="AlphaFoldDB" id="A0A815AUT9"/>
<feature type="transmembrane region" description="Helical" evidence="6">
    <location>
        <begin position="639"/>
        <end position="663"/>
    </location>
</feature>
<dbReference type="EMBL" id="CAJNOE010000281">
    <property type="protein sequence ID" value="CAF1116276.1"/>
    <property type="molecule type" value="Genomic_DNA"/>
</dbReference>
<dbReference type="EMBL" id="CAJNOG010000477">
    <property type="protein sequence ID" value="CAF1261854.1"/>
    <property type="molecule type" value="Genomic_DNA"/>
</dbReference>
<dbReference type="OrthoDB" id="10032389at2759"/>
<evidence type="ECO:0000313" key="10">
    <source>
        <dbReference type="EMBL" id="CAF3591660.1"/>
    </source>
</evidence>
<evidence type="ECO:0000256" key="3">
    <source>
        <dbReference type="ARBA" id="ARBA00022692"/>
    </source>
</evidence>
<reference evidence="8" key="1">
    <citation type="submission" date="2021-02" db="EMBL/GenBank/DDBJ databases">
        <authorList>
            <person name="Nowell W R."/>
        </authorList>
    </citation>
    <scope>NUCLEOTIDE SEQUENCE</scope>
</reference>
<name>A0A815AUT9_9BILA</name>
<feature type="transmembrane region" description="Helical" evidence="6">
    <location>
        <begin position="158"/>
        <end position="184"/>
    </location>
</feature>
<protein>
    <submittedName>
        <fullName evidence="8">Uncharacterized protein</fullName>
    </submittedName>
</protein>
<organism evidence="8 13">
    <name type="scientific">Adineta steineri</name>
    <dbReference type="NCBI Taxonomy" id="433720"/>
    <lineage>
        <taxon>Eukaryota</taxon>
        <taxon>Metazoa</taxon>
        <taxon>Spiralia</taxon>
        <taxon>Gnathifera</taxon>
        <taxon>Rotifera</taxon>
        <taxon>Eurotatoria</taxon>
        <taxon>Bdelloidea</taxon>
        <taxon>Adinetida</taxon>
        <taxon>Adinetidae</taxon>
        <taxon>Adineta</taxon>
    </lineage>
</organism>
<evidence type="ECO:0000313" key="12">
    <source>
        <dbReference type="EMBL" id="CAF3820408.1"/>
    </source>
</evidence>
<dbReference type="GO" id="GO:0005886">
    <property type="term" value="C:plasma membrane"/>
    <property type="evidence" value="ECO:0007669"/>
    <property type="project" value="UniProtKB-SubCell"/>
</dbReference>